<proteinExistence type="predicted"/>
<reference evidence="1" key="1">
    <citation type="thesis" date="2021" institute="BYU ScholarsArchive" country="Provo, UT, USA">
        <title>Applications of and Algorithms for Genome Assembly and Genomic Analyses with an Emphasis on Marine Teleosts.</title>
        <authorList>
            <person name="Pickett B.D."/>
        </authorList>
    </citation>
    <scope>NUCLEOTIDE SEQUENCE</scope>
    <source>
        <strain evidence="1">HI-2016</strain>
    </source>
</reference>
<keyword evidence="2" id="KW-1185">Reference proteome</keyword>
<accession>A0A8T2NTB6</accession>
<organism evidence="1 2">
    <name type="scientific">Albula glossodonta</name>
    <name type="common">roundjaw bonefish</name>
    <dbReference type="NCBI Taxonomy" id="121402"/>
    <lineage>
        <taxon>Eukaryota</taxon>
        <taxon>Metazoa</taxon>
        <taxon>Chordata</taxon>
        <taxon>Craniata</taxon>
        <taxon>Vertebrata</taxon>
        <taxon>Euteleostomi</taxon>
        <taxon>Actinopterygii</taxon>
        <taxon>Neopterygii</taxon>
        <taxon>Teleostei</taxon>
        <taxon>Albuliformes</taxon>
        <taxon>Albulidae</taxon>
        <taxon>Albula</taxon>
    </lineage>
</organism>
<name>A0A8T2NTB6_9TELE</name>
<dbReference type="AlphaFoldDB" id="A0A8T2NTB6"/>
<gene>
    <name evidence="1" type="ORF">JZ751_015652</name>
</gene>
<evidence type="ECO:0000313" key="2">
    <source>
        <dbReference type="Proteomes" id="UP000824540"/>
    </source>
</evidence>
<dbReference type="Proteomes" id="UP000824540">
    <property type="component" value="Unassembled WGS sequence"/>
</dbReference>
<protein>
    <submittedName>
        <fullName evidence="1">Uncharacterized protein</fullName>
    </submittedName>
</protein>
<evidence type="ECO:0000313" key="1">
    <source>
        <dbReference type="EMBL" id="KAG9342786.1"/>
    </source>
</evidence>
<dbReference type="EMBL" id="JAFBMS010000026">
    <property type="protein sequence ID" value="KAG9342786.1"/>
    <property type="molecule type" value="Genomic_DNA"/>
</dbReference>
<sequence>MLSRDLQPIAGLCLKEEQEDAVVWVCSSPHLGLPCSDLYGVHVCASEDILARPGSSLCLCHLGVVSEGGGRERGRAQGRECAAKPNPLPEPESLYKSVTVCMQQAHTTGSAAKPHCWAPSAHTQRQLSNDFSRASEHSRTNLLYGAPHSHGHEEYQIPLLRRNACYPSVSLQSPCCFHSEKSASTFLTFYSSPPAEIKIIQTTRLCSFLHTCYLSVQHPKGGLRRGVSVFSDRKEWVFTCWGWGFPMPACQKPVCFKSSVVRHIPARGVVPHLPSDGAAISPPVWRQAAPPVHRNVNKIGEWHWTMSCYAQLDWTMSCYAQLAWTRSGYAQLGCDKRLDPQALAGESTLPSHVRGAAQWLSAVKYDSTGKEQPTPGLSCDDIHTQHGYPSNATSEEKTPYFVVKCAIPGRGTAGNTGAARRHLQTENAGLKGTLFRRNLASKHIPAGGELNFAPQIHFRSRFPATCPSPFIRQKHRGQLLTLSTVAAAP</sequence>
<comment type="caution">
    <text evidence="1">The sequence shown here is derived from an EMBL/GenBank/DDBJ whole genome shotgun (WGS) entry which is preliminary data.</text>
</comment>